<dbReference type="EC" id="3.1.26.4" evidence="2"/>
<dbReference type="CDD" id="cd00303">
    <property type="entry name" value="retropepsin_like"/>
    <property type="match status" value="1"/>
</dbReference>
<keyword evidence="5" id="KW-0548">Nucleotidyltransferase</keyword>
<dbReference type="Gene3D" id="3.30.70.270">
    <property type="match status" value="2"/>
</dbReference>
<sequence>IFDTLPDTAPGENDNALDKAIDALTAYFTPKQNIEYEVYVFRQAKQEQGENLAAYHTCLRKLAMTCNFTDVDREIKSQIVQTCLSAKLHRRALGDPGVTLTQLIEIGKAMGVSEAQASSIEREQYIINKMSQGKKGDNRQYHKTRTQQLVVKQLAPLLAECHNCKKANPFAACCRSKQCSITSKQQIKHRPRVNEIYTDNGLASSDEDVYVYIIRLHQLNVSASQKHPHFDIKINGQPLTVMADSGASINVIDEVDYASMSQPPKLLRTDVRVYPYRSQKPLPVLGKFHDTIESTTKAKKETFYVVDGAGGSLLSWKTSQGLGLIKVVQQVTQDNPVEPLVETLLHDDLFHELGKLKNFQVTLHIDETVQPVAQPHCRIPFHICKELEKQFECDESLDVIEKTEGLTPWVSPVVIIPKPKSLGKVRVCVDMHQANMAIKTINEIINDLNGTKVFSKLDLNQGYNQLVLAPESWYITTFSMHVGLRRYKRLNFSISCAAEIFQNAIRETLSGLKGALNISDDILVYGVSTEDHNTNLQAVLQKLREKGLTLNKQKCIFNKSNLEFFGYVCTENGITVDPKKIQAIHDLETPTNATEVRSLLGMINFCCRFIPQYATLTQPLRELTKNRETEILMDASPVGLAAILAQKDRDTQLQHIVAFASRALTSIEQCYSQTEREALAVVWACEHFHIYVYGRTFSVYTDHKPLVAMEGKDNPADYMSQHPAKGTKLTSREEMIVEEFVNYVTLHTVPVALTLEDIKSATSPDITLQAVARAIPTAFKSFERVKTELTLGTDGGFILQGNKLVIPKKLQKQAVELAHEGHQGLVKTKALIQEKVWFQGINKMVEEKVQSCHTCQTATPETKREPLVMSVLPNSPWKEVSIDFADLPTGEYLLVISDDYSRYPVVDIVKPTSTQTVIPRIDKIFSKFGTPEIVKSDNGPLFHGREFKLFAKELGLHHRRITPYWPRTNGEVERFMKTIKKAIKMATVEQKNWKQEMYKFLGNYQATPHCTTGVSPATALFGRPLKIKLPEISTTVYRPEMEK</sequence>
<dbReference type="InterPro" id="IPR001584">
    <property type="entry name" value="Integrase_cat-core"/>
</dbReference>
<dbReference type="Gene3D" id="2.40.70.10">
    <property type="entry name" value="Acid Proteases"/>
    <property type="match status" value="1"/>
</dbReference>
<dbReference type="PROSITE" id="PS50994">
    <property type="entry name" value="INTEGRASE"/>
    <property type="match status" value="1"/>
</dbReference>
<evidence type="ECO:0000256" key="1">
    <source>
        <dbReference type="ARBA" id="ARBA00010879"/>
    </source>
</evidence>
<evidence type="ECO:0000313" key="13">
    <source>
        <dbReference type="Proteomes" id="UP000008672"/>
    </source>
</evidence>
<evidence type="ECO:0000256" key="7">
    <source>
        <dbReference type="ARBA" id="ARBA00022759"/>
    </source>
</evidence>
<keyword evidence="7" id="KW-0255">Endonuclease</keyword>
<evidence type="ECO:0000256" key="10">
    <source>
        <dbReference type="ARBA" id="ARBA00039658"/>
    </source>
</evidence>
<dbReference type="AlphaFoldDB" id="H2ZXD0"/>
<dbReference type="HOGENOM" id="CLU_000384_9_9_1"/>
<dbReference type="FunFam" id="1.10.340.70:FF:000004">
    <property type="entry name" value="Retrovirus-related Pol polyprotein from transposon 297-like Protein"/>
    <property type="match status" value="1"/>
</dbReference>
<dbReference type="InterPro" id="IPR050951">
    <property type="entry name" value="Retrovirus_Pol_polyprotein"/>
</dbReference>
<feature type="domain" description="Integrase catalytic" evidence="11">
    <location>
        <begin position="872"/>
        <end position="1024"/>
    </location>
</feature>
<dbReference type="Gene3D" id="1.10.340.70">
    <property type="match status" value="1"/>
</dbReference>
<reference evidence="13" key="1">
    <citation type="submission" date="2011-08" db="EMBL/GenBank/DDBJ databases">
        <title>The draft genome of Latimeria chalumnae.</title>
        <authorList>
            <person name="Di Palma F."/>
            <person name="Alfoldi J."/>
            <person name="Johnson J."/>
            <person name="Berlin A."/>
            <person name="Gnerre S."/>
            <person name="Jaffe D."/>
            <person name="MacCallum I."/>
            <person name="Young S."/>
            <person name="Walker B.J."/>
            <person name="Lander E."/>
            <person name="Lindblad-Toh K."/>
        </authorList>
    </citation>
    <scope>NUCLEOTIDE SEQUENCE [LARGE SCALE GENOMIC DNA]</scope>
    <source>
        <strain evidence="13">Wild caught</strain>
    </source>
</reference>
<keyword evidence="9" id="KW-0695">RNA-directed DNA polymerase</keyword>
<dbReference type="Proteomes" id="UP000008672">
    <property type="component" value="Unassembled WGS sequence"/>
</dbReference>
<dbReference type="Pfam" id="PF00078">
    <property type="entry name" value="RVT_1"/>
    <property type="match status" value="1"/>
</dbReference>
<dbReference type="SUPFAM" id="SSF56672">
    <property type="entry name" value="DNA/RNA polymerases"/>
    <property type="match status" value="1"/>
</dbReference>
<keyword evidence="13" id="KW-1185">Reference proteome</keyword>
<dbReference type="PANTHER" id="PTHR37984:SF11">
    <property type="entry name" value="INTEGRASE CATALYTIC DOMAIN-CONTAINING PROTEIN"/>
    <property type="match status" value="1"/>
</dbReference>
<dbReference type="GO" id="GO:0003964">
    <property type="term" value="F:RNA-directed DNA polymerase activity"/>
    <property type="evidence" value="ECO:0007669"/>
    <property type="project" value="UniProtKB-KW"/>
</dbReference>
<evidence type="ECO:0000256" key="2">
    <source>
        <dbReference type="ARBA" id="ARBA00012180"/>
    </source>
</evidence>
<evidence type="ECO:0000259" key="11">
    <source>
        <dbReference type="PROSITE" id="PS50994"/>
    </source>
</evidence>
<dbReference type="InParanoid" id="H2ZXD0"/>
<dbReference type="GO" id="GO:0003676">
    <property type="term" value="F:nucleic acid binding"/>
    <property type="evidence" value="ECO:0007669"/>
    <property type="project" value="InterPro"/>
</dbReference>
<dbReference type="InterPro" id="IPR043502">
    <property type="entry name" value="DNA/RNA_pol_sf"/>
</dbReference>
<evidence type="ECO:0000256" key="3">
    <source>
        <dbReference type="ARBA" id="ARBA00012493"/>
    </source>
</evidence>
<dbReference type="PANTHER" id="PTHR37984">
    <property type="entry name" value="PROTEIN CBG26694"/>
    <property type="match status" value="1"/>
</dbReference>
<dbReference type="InterPro" id="IPR036397">
    <property type="entry name" value="RNaseH_sf"/>
</dbReference>
<name>H2ZXD0_LATCH</name>
<dbReference type="Pfam" id="PF00665">
    <property type="entry name" value="rve"/>
    <property type="match status" value="1"/>
</dbReference>
<dbReference type="Gene3D" id="3.30.420.10">
    <property type="entry name" value="Ribonuclease H-like superfamily/Ribonuclease H"/>
    <property type="match status" value="1"/>
</dbReference>
<evidence type="ECO:0000313" key="12">
    <source>
        <dbReference type="Ensembl" id="ENSLACP00000002051.1"/>
    </source>
</evidence>
<evidence type="ECO:0000256" key="5">
    <source>
        <dbReference type="ARBA" id="ARBA00022695"/>
    </source>
</evidence>
<accession>H2ZXD0</accession>
<evidence type="ECO:0000256" key="4">
    <source>
        <dbReference type="ARBA" id="ARBA00022679"/>
    </source>
</evidence>
<dbReference type="GO" id="GO:0004523">
    <property type="term" value="F:RNA-DNA hybrid ribonuclease activity"/>
    <property type="evidence" value="ECO:0007669"/>
    <property type="project" value="UniProtKB-EC"/>
</dbReference>
<proteinExistence type="inferred from homology"/>
<dbReference type="Ensembl" id="ENSLACT00000002065.1">
    <property type="protein sequence ID" value="ENSLACP00000002051.1"/>
    <property type="gene ID" value="ENSLACG00000001833.1"/>
</dbReference>
<reference evidence="12" key="3">
    <citation type="submission" date="2025-09" db="UniProtKB">
        <authorList>
            <consortium name="Ensembl"/>
        </authorList>
    </citation>
    <scope>IDENTIFICATION</scope>
</reference>
<dbReference type="FunFam" id="3.10.20.370:FF:000001">
    <property type="entry name" value="Retrovirus-related Pol polyprotein from transposon 17.6-like protein"/>
    <property type="match status" value="1"/>
</dbReference>
<dbReference type="InterPro" id="IPR021109">
    <property type="entry name" value="Peptidase_aspartic_dom_sf"/>
</dbReference>
<keyword evidence="4" id="KW-0808">Transferase</keyword>
<dbReference type="SUPFAM" id="SSF50630">
    <property type="entry name" value="Acid proteases"/>
    <property type="match status" value="1"/>
</dbReference>
<dbReference type="GO" id="GO:0015074">
    <property type="term" value="P:DNA integration"/>
    <property type="evidence" value="ECO:0007669"/>
    <property type="project" value="InterPro"/>
</dbReference>
<dbReference type="SUPFAM" id="SSF53098">
    <property type="entry name" value="Ribonuclease H-like"/>
    <property type="match status" value="1"/>
</dbReference>
<dbReference type="PROSITE" id="PS00141">
    <property type="entry name" value="ASP_PROTEASE"/>
    <property type="match status" value="1"/>
</dbReference>
<dbReference type="Pfam" id="PF17921">
    <property type="entry name" value="Integrase_H2C2"/>
    <property type="match status" value="1"/>
</dbReference>
<dbReference type="EC" id="2.7.7.49" evidence="3"/>
<keyword evidence="8" id="KW-0378">Hydrolase</keyword>
<organism evidence="12 13">
    <name type="scientific">Latimeria chalumnae</name>
    <name type="common">Coelacanth</name>
    <dbReference type="NCBI Taxonomy" id="7897"/>
    <lineage>
        <taxon>Eukaryota</taxon>
        <taxon>Metazoa</taxon>
        <taxon>Chordata</taxon>
        <taxon>Craniata</taxon>
        <taxon>Vertebrata</taxon>
        <taxon>Euteleostomi</taxon>
        <taxon>Coelacanthiformes</taxon>
        <taxon>Coelacanthidae</taxon>
        <taxon>Latimeria</taxon>
    </lineage>
</organism>
<dbReference type="Gene3D" id="3.10.10.10">
    <property type="entry name" value="HIV Type 1 Reverse Transcriptase, subunit A, domain 1"/>
    <property type="match status" value="1"/>
</dbReference>
<dbReference type="InterPro" id="IPR001969">
    <property type="entry name" value="Aspartic_peptidase_AS"/>
</dbReference>
<protein>
    <recommendedName>
        <fullName evidence="10">Gypsy retrotransposon integrase-like protein 1</fullName>
        <ecNumber evidence="3">2.7.7.49</ecNumber>
        <ecNumber evidence="2">3.1.26.4</ecNumber>
    </recommendedName>
</protein>
<dbReference type="eggNOG" id="KOG0017">
    <property type="taxonomic scope" value="Eukaryota"/>
</dbReference>
<dbReference type="InterPro" id="IPR041373">
    <property type="entry name" value="RT_RNaseH"/>
</dbReference>
<dbReference type="CDD" id="cd09274">
    <property type="entry name" value="RNase_HI_RT_Ty3"/>
    <property type="match status" value="1"/>
</dbReference>
<keyword evidence="6" id="KW-0540">Nuclease</keyword>
<dbReference type="EMBL" id="AFYH01258401">
    <property type="status" value="NOT_ANNOTATED_CDS"/>
    <property type="molecule type" value="Genomic_DNA"/>
</dbReference>
<dbReference type="GeneTree" id="ENSGT01140000282569"/>
<evidence type="ECO:0000256" key="8">
    <source>
        <dbReference type="ARBA" id="ARBA00022801"/>
    </source>
</evidence>
<dbReference type="InterPro" id="IPR043128">
    <property type="entry name" value="Rev_trsase/Diguanyl_cyclase"/>
</dbReference>
<evidence type="ECO:0000256" key="6">
    <source>
        <dbReference type="ARBA" id="ARBA00022722"/>
    </source>
</evidence>
<evidence type="ECO:0000256" key="9">
    <source>
        <dbReference type="ARBA" id="ARBA00022918"/>
    </source>
</evidence>
<dbReference type="InterPro" id="IPR012337">
    <property type="entry name" value="RNaseH-like_sf"/>
</dbReference>
<dbReference type="InterPro" id="IPR041588">
    <property type="entry name" value="Integrase_H2C2"/>
</dbReference>
<dbReference type="GO" id="GO:0006508">
    <property type="term" value="P:proteolysis"/>
    <property type="evidence" value="ECO:0007669"/>
    <property type="project" value="InterPro"/>
</dbReference>
<dbReference type="Pfam" id="PF17917">
    <property type="entry name" value="RT_RNaseH"/>
    <property type="match status" value="1"/>
</dbReference>
<dbReference type="FunFam" id="3.30.420.10:FF:000063">
    <property type="entry name" value="Retrovirus-related Pol polyprotein from transposon 297-like Protein"/>
    <property type="match status" value="1"/>
</dbReference>
<dbReference type="GO" id="GO:0004190">
    <property type="term" value="F:aspartic-type endopeptidase activity"/>
    <property type="evidence" value="ECO:0007669"/>
    <property type="project" value="InterPro"/>
</dbReference>
<dbReference type="OMA" id="LAECHNC"/>
<comment type="similarity">
    <text evidence="1">Belongs to the beta type-B retroviral polymerase family. HERV class-II K(HML-2) pol subfamily.</text>
</comment>
<dbReference type="CDD" id="cd01647">
    <property type="entry name" value="RT_LTR"/>
    <property type="match status" value="1"/>
</dbReference>
<reference evidence="12" key="2">
    <citation type="submission" date="2025-08" db="UniProtKB">
        <authorList>
            <consortium name="Ensembl"/>
        </authorList>
    </citation>
    <scope>IDENTIFICATION</scope>
</reference>
<dbReference type="InterPro" id="IPR000477">
    <property type="entry name" value="RT_dom"/>
</dbReference>